<comment type="subcellular location">
    <subcellularLocation>
        <location evidence="4">Cytoplasm</location>
    </subcellularLocation>
</comment>
<dbReference type="NCBIfam" id="NF003339">
    <property type="entry name" value="PRK04351.1"/>
    <property type="match status" value="1"/>
</dbReference>
<proteinExistence type="inferred from homology"/>
<dbReference type="RefSeq" id="WP_382391325.1">
    <property type="nucleotide sequence ID" value="NZ_JBHUNA010000005.1"/>
</dbReference>
<accession>A0ABW5V6F8</accession>
<feature type="active site" evidence="4">
    <location>
        <position position="71"/>
    </location>
</feature>
<evidence type="ECO:0000256" key="3">
    <source>
        <dbReference type="ARBA" id="ARBA00022833"/>
    </source>
</evidence>
<evidence type="ECO:0000313" key="6">
    <source>
        <dbReference type="EMBL" id="MFD2760144.1"/>
    </source>
</evidence>
<evidence type="ECO:0000259" key="5">
    <source>
        <dbReference type="SMART" id="SM00731"/>
    </source>
</evidence>
<dbReference type="EMBL" id="JBHUNA010000005">
    <property type="protein sequence ID" value="MFD2760144.1"/>
    <property type="molecule type" value="Genomic_DNA"/>
</dbReference>
<sequence length="153" mass="18348">MKKLDEKELNERINTLSLQFFHKPFRDKAVFNHRLRTTGGRYIPAKRIIEVNPRYAVEFDEAELNGILKHELCHYHLHIEGKGYKHGDRDFKELLQKTGSPRHCRPLPSEEKRPKHTYRCKQCGHVYERVRRINLKKYRCGRCKGELVYEKGF</sequence>
<dbReference type="SMART" id="SM00731">
    <property type="entry name" value="SprT"/>
    <property type="match status" value="1"/>
</dbReference>
<organism evidence="6 7">
    <name type="scientific">Lentibacillus juripiscarius</name>
    <dbReference type="NCBI Taxonomy" id="257446"/>
    <lineage>
        <taxon>Bacteria</taxon>
        <taxon>Bacillati</taxon>
        <taxon>Bacillota</taxon>
        <taxon>Bacilli</taxon>
        <taxon>Bacillales</taxon>
        <taxon>Bacillaceae</taxon>
        <taxon>Lentibacillus</taxon>
    </lineage>
</organism>
<comment type="similarity">
    <text evidence="4">Belongs to the SprT family.</text>
</comment>
<feature type="binding site" evidence="4">
    <location>
        <position position="70"/>
    </location>
    <ligand>
        <name>Zn(2+)</name>
        <dbReference type="ChEBI" id="CHEBI:29105"/>
    </ligand>
</feature>
<feature type="binding site" evidence="4">
    <location>
        <position position="74"/>
    </location>
    <ligand>
        <name>Zn(2+)</name>
        <dbReference type="ChEBI" id="CHEBI:29105"/>
    </ligand>
</feature>
<keyword evidence="1 4" id="KW-0963">Cytoplasm</keyword>
<reference evidence="7" key="1">
    <citation type="journal article" date="2019" name="Int. J. Syst. Evol. Microbiol.">
        <title>The Global Catalogue of Microorganisms (GCM) 10K type strain sequencing project: providing services to taxonomists for standard genome sequencing and annotation.</title>
        <authorList>
            <consortium name="The Broad Institute Genomics Platform"/>
            <consortium name="The Broad Institute Genome Sequencing Center for Infectious Disease"/>
            <person name="Wu L."/>
            <person name="Ma J."/>
        </authorList>
    </citation>
    <scope>NUCLEOTIDE SEQUENCE [LARGE SCALE GENOMIC DNA]</scope>
    <source>
        <strain evidence="7">TISTR 1535</strain>
    </source>
</reference>
<dbReference type="InterPro" id="IPR006640">
    <property type="entry name" value="SprT-like_domain"/>
</dbReference>
<keyword evidence="2 4" id="KW-0479">Metal-binding</keyword>
<keyword evidence="3 4" id="KW-0862">Zinc</keyword>
<evidence type="ECO:0000256" key="4">
    <source>
        <dbReference type="HAMAP-Rule" id="MF_00745"/>
    </source>
</evidence>
<dbReference type="InterPro" id="IPR023524">
    <property type="entry name" value="Uncharacterised_SprT-like"/>
</dbReference>
<gene>
    <name evidence="6" type="ORF">ACFSUO_03975</name>
</gene>
<dbReference type="HAMAP" id="MF_00745">
    <property type="entry name" value="SprT_like"/>
    <property type="match status" value="1"/>
</dbReference>
<evidence type="ECO:0000256" key="2">
    <source>
        <dbReference type="ARBA" id="ARBA00022723"/>
    </source>
</evidence>
<protein>
    <recommendedName>
        <fullName evidence="4">Protein SprT-like</fullName>
    </recommendedName>
</protein>
<comment type="caution">
    <text evidence="6">The sequence shown here is derived from an EMBL/GenBank/DDBJ whole genome shotgun (WGS) entry which is preliminary data.</text>
</comment>
<name>A0ABW5V6F8_9BACI</name>
<evidence type="ECO:0000256" key="1">
    <source>
        <dbReference type="ARBA" id="ARBA00022490"/>
    </source>
</evidence>
<dbReference type="Proteomes" id="UP001597502">
    <property type="component" value="Unassembled WGS sequence"/>
</dbReference>
<comment type="cofactor">
    <cofactor evidence="4">
        <name>Zn(2+)</name>
        <dbReference type="ChEBI" id="CHEBI:29105"/>
    </cofactor>
    <text evidence="4">Binds 1 zinc ion.</text>
</comment>
<keyword evidence="7" id="KW-1185">Reference proteome</keyword>
<feature type="domain" description="SprT-like" evidence="5">
    <location>
        <begin position="7"/>
        <end position="150"/>
    </location>
</feature>
<evidence type="ECO:0000313" key="7">
    <source>
        <dbReference type="Proteomes" id="UP001597502"/>
    </source>
</evidence>
<dbReference type="Pfam" id="PF10263">
    <property type="entry name" value="SprT-like"/>
    <property type="match status" value="1"/>
</dbReference>